<evidence type="ECO:0008006" key="3">
    <source>
        <dbReference type="Google" id="ProtNLM"/>
    </source>
</evidence>
<organism evidence="1 2">
    <name type="scientific">Cardamine amara subsp. amara</name>
    <dbReference type="NCBI Taxonomy" id="228776"/>
    <lineage>
        <taxon>Eukaryota</taxon>
        <taxon>Viridiplantae</taxon>
        <taxon>Streptophyta</taxon>
        <taxon>Embryophyta</taxon>
        <taxon>Tracheophyta</taxon>
        <taxon>Spermatophyta</taxon>
        <taxon>Magnoliopsida</taxon>
        <taxon>eudicotyledons</taxon>
        <taxon>Gunneridae</taxon>
        <taxon>Pentapetalae</taxon>
        <taxon>rosids</taxon>
        <taxon>malvids</taxon>
        <taxon>Brassicales</taxon>
        <taxon>Brassicaceae</taxon>
        <taxon>Cardamineae</taxon>
        <taxon>Cardamine</taxon>
    </lineage>
</organism>
<dbReference type="AlphaFoldDB" id="A0ABD1C243"/>
<sequence>MEDIREHFMRAKEPMTARVLYKVDIPGRFLIDLSINGIMFKDTLCDSGSCINLMYMDIAKKIGIKKLQPSRIQIGLADSSSITPKGMVLNLYVRIGDCDVPTDFHIVELQRKGFSNIILGGSFLGTVGAVMNWPNQGMFFTNINKDAF</sequence>
<dbReference type="PANTHER" id="PTHR33067">
    <property type="entry name" value="RNA-DIRECTED DNA POLYMERASE-RELATED"/>
    <property type="match status" value="1"/>
</dbReference>
<reference evidence="1 2" key="1">
    <citation type="submission" date="2024-04" db="EMBL/GenBank/DDBJ databases">
        <title>Genome assembly C_amara_ONT_v2.</title>
        <authorList>
            <person name="Yant L."/>
            <person name="Moore C."/>
            <person name="Slenker M."/>
        </authorList>
    </citation>
    <scope>NUCLEOTIDE SEQUENCE [LARGE SCALE GENOMIC DNA]</scope>
    <source>
        <tissue evidence="1">Leaf</tissue>
    </source>
</reference>
<dbReference type="CDD" id="cd00303">
    <property type="entry name" value="retropepsin_like"/>
    <property type="match status" value="1"/>
</dbReference>
<evidence type="ECO:0000313" key="2">
    <source>
        <dbReference type="Proteomes" id="UP001558713"/>
    </source>
</evidence>
<dbReference type="InterPro" id="IPR021109">
    <property type="entry name" value="Peptidase_aspartic_dom_sf"/>
</dbReference>
<proteinExistence type="predicted"/>
<protein>
    <recommendedName>
        <fullName evidence="3">Aspartic peptidase DDI1-type domain-containing protein</fullName>
    </recommendedName>
</protein>
<accession>A0ABD1C243</accession>
<dbReference type="Proteomes" id="UP001558713">
    <property type="component" value="Unassembled WGS sequence"/>
</dbReference>
<name>A0ABD1C243_CARAN</name>
<dbReference type="SUPFAM" id="SSF50630">
    <property type="entry name" value="Acid proteases"/>
    <property type="match status" value="1"/>
</dbReference>
<keyword evidence="2" id="KW-1185">Reference proteome</keyword>
<evidence type="ECO:0000313" key="1">
    <source>
        <dbReference type="EMBL" id="KAL1223544.1"/>
    </source>
</evidence>
<comment type="caution">
    <text evidence="1">The sequence shown here is derived from an EMBL/GenBank/DDBJ whole genome shotgun (WGS) entry which is preliminary data.</text>
</comment>
<dbReference type="PANTHER" id="PTHR33067:SF31">
    <property type="entry name" value="RNA-DIRECTED DNA POLYMERASE"/>
    <property type="match status" value="1"/>
</dbReference>
<dbReference type="Gene3D" id="2.40.70.10">
    <property type="entry name" value="Acid Proteases"/>
    <property type="match status" value="1"/>
</dbReference>
<dbReference type="EMBL" id="JBANAX010000071">
    <property type="protein sequence ID" value="KAL1223544.1"/>
    <property type="molecule type" value="Genomic_DNA"/>
</dbReference>
<gene>
    <name evidence="1" type="ORF">V5N11_034295</name>
</gene>